<feature type="non-terminal residue" evidence="1">
    <location>
        <position position="608"/>
    </location>
</feature>
<dbReference type="AlphaFoldDB" id="A0A6A5WCJ2"/>
<name>A0A6A5WCJ2_9PLEO</name>
<proteinExistence type="predicted"/>
<dbReference type="PANTHER" id="PTHR43173:SF33">
    <property type="entry name" value="ASCUS WALL ENDO-1,3-ALPHA-GLUCANASE-RELATED"/>
    <property type="match status" value="1"/>
</dbReference>
<protein>
    <submittedName>
        <fullName evidence="1">Carbohydrate-binding module family 24 protein</fullName>
    </submittedName>
</protein>
<dbReference type="Pfam" id="PF03659">
    <property type="entry name" value="Glyco_hydro_71"/>
    <property type="match status" value="1"/>
</dbReference>
<gene>
    <name evidence="1" type="ORF">P154DRAFT_378627</name>
</gene>
<dbReference type="GO" id="GO:0051118">
    <property type="term" value="F:glucan endo-1,3-alpha-glucosidase activity"/>
    <property type="evidence" value="ECO:0007669"/>
    <property type="project" value="InterPro"/>
</dbReference>
<evidence type="ECO:0000313" key="1">
    <source>
        <dbReference type="EMBL" id="KAF1999392.1"/>
    </source>
</evidence>
<dbReference type="InterPro" id="IPR051130">
    <property type="entry name" value="Mito_struct-func_regulator"/>
</dbReference>
<dbReference type="InterPro" id="IPR005197">
    <property type="entry name" value="Glyco_hydro_71"/>
</dbReference>
<keyword evidence="2" id="KW-1185">Reference proteome</keyword>
<reference evidence="1" key="1">
    <citation type="journal article" date="2020" name="Stud. Mycol.">
        <title>101 Dothideomycetes genomes: a test case for predicting lifestyles and emergence of pathogens.</title>
        <authorList>
            <person name="Haridas S."/>
            <person name="Albert R."/>
            <person name="Binder M."/>
            <person name="Bloem J."/>
            <person name="Labutti K."/>
            <person name="Salamov A."/>
            <person name="Andreopoulos B."/>
            <person name="Baker S."/>
            <person name="Barry K."/>
            <person name="Bills G."/>
            <person name="Bluhm B."/>
            <person name="Cannon C."/>
            <person name="Castanera R."/>
            <person name="Culley D."/>
            <person name="Daum C."/>
            <person name="Ezra D."/>
            <person name="Gonzalez J."/>
            <person name="Henrissat B."/>
            <person name="Kuo A."/>
            <person name="Liang C."/>
            <person name="Lipzen A."/>
            <person name="Lutzoni F."/>
            <person name="Magnuson J."/>
            <person name="Mondo S."/>
            <person name="Nolan M."/>
            <person name="Ohm R."/>
            <person name="Pangilinan J."/>
            <person name="Park H.-J."/>
            <person name="Ramirez L."/>
            <person name="Alfaro M."/>
            <person name="Sun H."/>
            <person name="Tritt A."/>
            <person name="Yoshinaga Y."/>
            <person name="Zwiers L.-H."/>
            <person name="Turgeon B."/>
            <person name="Goodwin S."/>
            <person name="Spatafora J."/>
            <person name="Crous P."/>
            <person name="Grigoriev I."/>
        </authorList>
    </citation>
    <scope>NUCLEOTIDE SEQUENCE</scope>
    <source>
        <strain evidence="1">CBS 123094</strain>
    </source>
</reference>
<dbReference type="Proteomes" id="UP000799779">
    <property type="component" value="Unassembled WGS sequence"/>
</dbReference>
<evidence type="ECO:0000313" key="2">
    <source>
        <dbReference type="Proteomes" id="UP000799779"/>
    </source>
</evidence>
<dbReference type="PANTHER" id="PTHR43173">
    <property type="entry name" value="ABC1 FAMILY PROTEIN"/>
    <property type="match status" value="1"/>
</dbReference>
<dbReference type="EMBL" id="ML977596">
    <property type="protein sequence ID" value="KAF1999392.1"/>
    <property type="molecule type" value="Genomic_DNA"/>
</dbReference>
<accession>A0A6A5WCJ2</accession>
<sequence>VQAKAVFVHFMVSNTPDFTSDDWANNIALAQAAGIDAFALNMANDEDTTTSSVPLAFTAAESKGFKLFFSFDYAGNGAWDQSTVTALISKYSGSSAYYHRGSQPLVSTFEGPGNADDWTEIKSSTGCFFIPDWSSLGAKDAVELANGVADGLFSWDAWPKGPVDTNTYPDASYHEFLGGKPYMASVSPWFYTNMPGYNKNWLWRGDSLWFDRWQQLVALDNQPEFIEIVSWNDFGESHYIGPLDDSQYAAFETGRSPYNYAENMPHDGWRNDLPYWIDLWKNGVATVSQEALTGWYRLNPKGACADGSTTGNTASQLLLEYAPAEVIQDKIFFTARLGSTADVSVTLGGASLTASWTSKPYGGVGIYFGSADTGGATGAVSITVSRSGATVATLSGESITTTCTSGLNNYNAWVGVSTGRSVSATPPMKVAEMNCTEGSGFGNFAGLCEFSCANGYCPSSSCYCTGLGVADPPEITGDPGYPLAGESPSYLGICSFDCNHGYCPDSACGPTEEPTVQPTTGEFLAATCIKGSGPTSPENFSGLCEYACNFGFCPMHLCSCDGTGALILPPDTNSSITGTPPDGVEDYGICDFACSRGYCPAPCTKGST</sequence>
<dbReference type="OrthoDB" id="3257981at2759"/>
<dbReference type="Gene3D" id="3.20.20.80">
    <property type="entry name" value="Glycosidases"/>
    <property type="match status" value="1"/>
</dbReference>
<feature type="non-terminal residue" evidence="1">
    <location>
        <position position="1"/>
    </location>
</feature>
<organism evidence="1 2">
    <name type="scientific">Amniculicola lignicola CBS 123094</name>
    <dbReference type="NCBI Taxonomy" id="1392246"/>
    <lineage>
        <taxon>Eukaryota</taxon>
        <taxon>Fungi</taxon>
        <taxon>Dikarya</taxon>
        <taxon>Ascomycota</taxon>
        <taxon>Pezizomycotina</taxon>
        <taxon>Dothideomycetes</taxon>
        <taxon>Pleosporomycetidae</taxon>
        <taxon>Pleosporales</taxon>
        <taxon>Amniculicolaceae</taxon>
        <taxon>Amniculicola</taxon>
    </lineage>
</organism>
<dbReference type="CDD" id="cd11577">
    <property type="entry name" value="GH71"/>
    <property type="match status" value="1"/>
</dbReference>